<keyword evidence="2" id="KW-0677">Repeat</keyword>
<gene>
    <name evidence="5" type="ORF">A3L10_07885</name>
</gene>
<reference evidence="5 6" key="1">
    <citation type="submission" date="2016-04" db="EMBL/GenBank/DDBJ databases">
        <title>Complete genome sequence of Thermococcus radiotolerans type strain EJ2.</title>
        <authorList>
            <person name="Oger P.M."/>
        </authorList>
    </citation>
    <scope>NUCLEOTIDE SEQUENCE [LARGE SCALE GENOMIC DNA]</scope>
    <source>
        <strain evidence="5 6">EJ2</strain>
    </source>
</reference>
<protein>
    <recommendedName>
        <fullName evidence="4">Right handed beta helix domain-containing protein</fullName>
    </recommendedName>
</protein>
<dbReference type="RefSeq" id="WP_198362067.1">
    <property type="nucleotide sequence ID" value="NZ_CP015106.1"/>
</dbReference>
<organism evidence="5 6">
    <name type="scientific">Thermococcus radiotolerans</name>
    <dbReference type="NCBI Taxonomy" id="187880"/>
    <lineage>
        <taxon>Archaea</taxon>
        <taxon>Methanobacteriati</taxon>
        <taxon>Methanobacteriota</taxon>
        <taxon>Thermococci</taxon>
        <taxon>Thermococcales</taxon>
        <taxon>Thermococcaceae</taxon>
        <taxon>Thermococcus</taxon>
    </lineage>
</organism>
<name>A0A2Z2N3U8_9EURY</name>
<dbReference type="InterPro" id="IPR006626">
    <property type="entry name" value="PbH1"/>
</dbReference>
<dbReference type="InterPro" id="IPR051550">
    <property type="entry name" value="SCF-Subunits/Alg-Epimerases"/>
</dbReference>
<dbReference type="Gene3D" id="2.160.20.10">
    <property type="entry name" value="Single-stranded right-handed beta-helix, Pectin lyase-like"/>
    <property type="match status" value="2"/>
</dbReference>
<evidence type="ECO:0000256" key="3">
    <source>
        <dbReference type="ARBA" id="ARBA00022786"/>
    </source>
</evidence>
<evidence type="ECO:0000256" key="1">
    <source>
        <dbReference type="ARBA" id="ARBA00004906"/>
    </source>
</evidence>
<proteinExistence type="predicted"/>
<dbReference type="KEGG" id="trl:A3L10_07885"/>
<dbReference type="OrthoDB" id="103676at2157"/>
<comment type="pathway">
    <text evidence="1">Protein modification; protein ubiquitination.</text>
</comment>
<evidence type="ECO:0000259" key="4">
    <source>
        <dbReference type="Pfam" id="PF13229"/>
    </source>
</evidence>
<evidence type="ECO:0000256" key="2">
    <source>
        <dbReference type="ARBA" id="ARBA00022737"/>
    </source>
</evidence>
<dbReference type="SUPFAM" id="SSF51126">
    <property type="entry name" value="Pectin lyase-like"/>
    <property type="match status" value="2"/>
</dbReference>
<keyword evidence="6" id="KW-1185">Reference proteome</keyword>
<sequence length="688" mass="75028">MKKALSLLTVVLLLVAVVPSFVNLASAAPSYPEVWVDDDAPADWYDANHVDSIATAVSIVSPGGVIHVLPGTYEPQFYIWITKPLTILGEGMPVVKTAINILNTQDVVISGLNMTHSSIPDFFVVRNVTNVTIENSILGPLGSGVGVYVYDSKDVTFRSDTFQELNRQAIVIDGTVDSILVENSRFIKTAQGVSYTAAIHFPGTARVTNAVIRGNVFTDNYQYDILASYNSMVSLMVENNTFTRDVQNMSAVKSYTREKVVVKGNFVSNYQSGIYVDHSDGTVIEDNVVMDCTFGIFVYELENGTVRNNKVSRSNYGIHLRDLVSSIAEGNELSGNSIGINLHSTTNTTVVHNVFINNTQGINTHGSQNVGIHYNIIISGIQSGITLYKTEGVNITHTYISGYSSGVFVWDSSGIEVHYNSILGNGIGVRTSFHDISPAWVNATLNWWGAEDGPSAIPDMAYHGEIPAGSGDSIYDYVHFDPWIGETPEATYSDLQVSKTVVSPGDTITVSATVENTNEIPIGYTAELKVNGNVNETEKGALLPGESATVTFDLTLNAPGTYSVTIDGLPPVDVHVVGAAQGSPLAVYNTYYRMAIIWTNLFFSESDDFNELYEEASNAGVDNETLTSAMQAYNEAVDMLLHAWNEESLEHLRLTLWTMRGVIPRIYEVREAYVKIKEAVAILESAME</sequence>
<dbReference type="GeneID" id="33328760"/>
<accession>A0A2Z2N3U8</accession>
<evidence type="ECO:0000313" key="5">
    <source>
        <dbReference type="EMBL" id="ASJ15050.1"/>
    </source>
</evidence>
<evidence type="ECO:0000313" key="6">
    <source>
        <dbReference type="Proteomes" id="UP000250085"/>
    </source>
</evidence>
<dbReference type="Pfam" id="PF13229">
    <property type="entry name" value="Beta_helix"/>
    <property type="match status" value="1"/>
</dbReference>
<dbReference type="Proteomes" id="UP000250085">
    <property type="component" value="Chromosome"/>
</dbReference>
<dbReference type="PANTHER" id="PTHR22990">
    <property type="entry name" value="F-BOX ONLY PROTEIN"/>
    <property type="match status" value="1"/>
</dbReference>
<dbReference type="InterPro" id="IPR011050">
    <property type="entry name" value="Pectin_lyase_fold/virulence"/>
</dbReference>
<dbReference type="PANTHER" id="PTHR22990:SF15">
    <property type="entry name" value="F-BOX ONLY PROTEIN 10"/>
    <property type="match status" value="1"/>
</dbReference>
<dbReference type="InterPro" id="IPR013783">
    <property type="entry name" value="Ig-like_fold"/>
</dbReference>
<dbReference type="InterPro" id="IPR022441">
    <property type="entry name" value="Para_beta_helix_rpt-2"/>
</dbReference>
<dbReference type="InterPro" id="IPR012334">
    <property type="entry name" value="Pectin_lyas_fold"/>
</dbReference>
<feature type="domain" description="Right handed beta helix" evidence="4">
    <location>
        <begin position="258"/>
        <end position="391"/>
    </location>
</feature>
<dbReference type="Gene3D" id="2.60.40.10">
    <property type="entry name" value="Immunoglobulins"/>
    <property type="match status" value="1"/>
</dbReference>
<dbReference type="InterPro" id="IPR039448">
    <property type="entry name" value="Beta_helix"/>
</dbReference>
<dbReference type="EMBL" id="CP015106">
    <property type="protein sequence ID" value="ASJ15050.1"/>
    <property type="molecule type" value="Genomic_DNA"/>
</dbReference>
<keyword evidence="3" id="KW-0833">Ubl conjugation pathway</keyword>
<dbReference type="AlphaFoldDB" id="A0A2Z2N3U8"/>
<dbReference type="NCBIfam" id="TIGR03804">
    <property type="entry name" value="para_beta_helix"/>
    <property type="match status" value="2"/>
</dbReference>
<dbReference type="SMART" id="SM00710">
    <property type="entry name" value="PbH1"/>
    <property type="match status" value="11"/>
</dbReference>